<dbReference type="AlphaFoldDB" id="A0AAN9S861"/>
<dbReference type="Proteomes" id="UP001386955">
    <property type="component" value="Unassembled WGS sequence"/>
</dbReference>
<gene>
    <name evidence="2" type="ORF">VNO78_18932</name>
</gene>
<protein>
    <submittedName>
        <fullName evidence="2">Uncharacterized protein</fullName>
    </submittedName>
</protein>
<organism evidence="2 3">
    <name type="scientific">Psophocarpus tetragonolobus</name>
    <name type="common">Winged bean</name>
    <name type="synonym">Dolichos tetragonolobus</name>
    <dbReference type="NCBI Taxonomy" id="3891"/>
    <lineage>
        <taxon>Eukaryota</taxon>
        <taxon>Viridiplantae</taxon>
        <taxon>Streptophyta</taxon>
        <taxon>Embryophyta</taxon>
        <taxon>Tracheophyta</taxon>
        <taxon>Spermatophyta</taxon>
        <taxon>Magnoliopsida</taxon>
        <taxon>eudicotyledons</taxon>
        <taxon>Gunneridae</taxon>
        <taxon>Pentapetalae</taxon>
        <taxon>rosids</taxon>
        <taxon>fabids</taxon>
        <taxon>Fabales</taxon>
        <taxon>Fabaceae</taxon>
        <taxon>Papilionoideae</taxon>
        <taxon>50 kb inversion clade</taxon>
        <taxon>NPAAA clade</taxon>
        <taxon>indigoferoid/millettioid clade</taxon>
        <taxon>Phaseoleae</taxon>
        <taxon>Psophocarpus</taxon>
    </lineage>
</organism>
<reference evidence="2 3" key="1">
    <citation type="submission" date="2024-01" db="EMBL/GenBank/DDBJ databases">
        <title>The genomes of 5 underutilized Papilionoideae crops provide insights into root nodulation and disease resistanc.</title>
        <authorList>
            <person name="Jiang F."/>
        </authorList>
    </citation>
    <scope>NUCLEOTIDE SEQUENCE [LARGE SCALE GENOMIC DNA]</scope>
    <source>
        <strain evidence="2">DUOXIRENSHENG_FW03</strain>
        <tissue evidence="2">Leaves</tissue>
    </source>
</reference>
<accession>A0AAN9S861</accession>
<dbReference type="EMBL" id="JAYMYS010000005">
    <property type="protein sequence ID" value="KAK7390825.1"/>
    <property type="molecule type" value="Genomic_DNA"/>
</dbReference>
<sequence>MNLHHGSKVQQVYASSNKPFSRNVDEEEHGGFKNMIRLVYLNEPRVLFNVLKRYVLNDICVLVALDFSSSTHARVEVEANDVGALVGDGEGIGGRGSENPSSVVDEGGVNKLIKQKSPSLSLVATGLPFGISRSNTITSVAALSW</sequence>
<feature type="region of interest" description="Disordered" evidence="1">
    <location>
        <begin position="1"/>
        <end position="26"/>
    </location>
</feature>
<comment type="caution">
    <text evidence="2">The sequence shown here is derived from an EMBL/GenBank/DDBJ whole genome shotgun (WGS) entry which is preliminary data.</text>
</comment>
<evidence type="ECO:0000313" key="2">
    <source>
        <dbReference type="EMBL" id="KAK7390825.1"/>
    </source>
</evidence>
<feature type="compositionally biased region" description="Polar residues" evidence="1">
    <location>
        <begin position="8"/>
        <end position="20"/>
    </location>
</feature>
<proteinExistence type="predicted"/>
<evidence type="ECO:0000313" key="3">
    <source>
        <dbReference type="Proteomes" id="UP001386955"/>
    </source>
</evidence>
<name>A0AAN9S861_PSOTE</name>
<evidence type="ECO:0000256" key="1">
    <source>
        <dbReference type="SAM" id="MobiDB-lite"/>
    </source>
</evidence>
<keyword evidence="3" id="KW-1185">Reference proteome</keyword>